<keyword evidence="2 6" id="KW-0540">Nuclease</keyword>
<evidence type="ECO:0000313" key="8">
    <source>
        <dbReference type="EMBL" id="BDS13762.1"/>
    </source>
</evidence>
<keyword evidence="5 6" id="KW-0694">RNA-binding</keyword>
<evidence type="ECO:0000313" key="9">
    <source>
        <dbReference type="Proteomes" id="UP001060919"/>
    </source>
</evidence>
<accession>A0A915YIS3</accession>
<dbReference type="RefSeq" id="WP_264789014.1">
    <property type="nucleotide sequence ID" value="NZ_AP026867.1"/>
</dbReference>
<dbReference type="NCBIfam" id="TIGR00188">
    <property type="entry name" value="rnpA"/>
    <property type="match status" value="1"/>
</dbReference>
<proteinExistence type="inferred from homology"/>
<dbReference type="GO" id="GO:0004526">
    <property type="term" value="F:ribonuclease P activity"/>
    <property type="evidence" value="ECO:0007669"/>
    <property type="project" value="UniProtKB-UniRule"/>
</dbReference>
<keyword evidence="4 6" id="KW-0378">Hydrolase</keyword>
<evidence type="ECO:0000256" key="1">
    <source>
        <dbReference type="ARBA" id="ARBA00022694"/>
    </source>
</evidence>
<dbReference type="HAMAP" id="MF_00227">
    <property type="entry name" value="RNase_P"/>
    <property type="match status" value="1"/>
</dbReference>
<evidence type="ECO:0000256" key="6">
    <source>
        <dbReference type="HAMAP-Rule" id="MF_00227"/>
    </source>
</evidence>
<dbReference type="InterPro" id="IPR014721">
    <property type="entry name" value="Ribsml_uS5_D2-typ_fold_subgr"/>
</dbReference>
<dbReference type="PANTHER" id="PTHR33992:SF1">
    <property type="entry name" value="RIBONUCLEASE P PROTEIN COMPONENT"/>
    <property type="match status" value="1"/>
</dbReference>
<reference evidence="8" key="1">
    <citation type="submission" date="2022-09" db="EMBL/GenBank/DDBJ databases">
        <title>Aureispira anguillicida sp. nov., isolated from Leptocephalus of Japanese eel Anguilla japonica.</title>
        <authorList>
            <person name="Yuasa K."/>
            <person name="Mekata T."/>
            <person name="Ikunari K."/>
        </authorList>
    </citation>
    <scope>NUCLEOTIDE SEQUENCE</scope>
    <source>
        <strain evidence="8">EL160426</strain>
    </source>
</reference>
<comment type="subunit">
    <text evidence="6">Consists of a catalytic RNA component (M1 or rnpB) and a protein subunit.</text>
</comment>
<protein>
    <recommendedName>
        <fullName evidence="6 7">Ribonuclease P protein component</fullName>
        <shortName evidence="6">RNase P protein</shortName>
        <shortName evidence="6">RNaseP protein</shortName>
        <ecNumber evidence="6 7">3.1.26.5</ecNumber>
    </recommendedName>
    <alternativeName>
        <fullName evidence="6">Protein C5</fullName>
    </alternativeName>
</protein>
<dbReference type="EC" id="3.1.26.5" evidence="6 7"/>
<dbReference type="InterPro" id="IPR020568">
    <property type="entry name" value="Ribosomal_Su5_D2-typ_SF"/>
</dbReference>
<comment type="function">
    <text evidence="6">RNaseP catalyzes the removal of the 5'-leader sequence from pre-tRNA to produce the mature 5'-terminus. It can also cleave other RNA substrates such as 4.5S RNA. The protein component plays an auxiliary but essential role in vivo by binding to the 5'-leader sequence and broadening the substrate specificity of the ribozyme.</text>
</comment>
<keyword evidence="1 6" id="KW-0819">tRNA processing</keyword>
<sequence>MTQSNTINQQERLKSRKQIGLLFKNRQSVGAYPLRIFWKEIPPNDSPYPVAISFSVSKRVFKHAVKRNRHKRLMREAFRLNKHQLYKTLKAETKQLNLMLIYVGKEASDFATIEKKYLRLMDKLLEQIVSKDENH</sequence>
<keyword evidence="9" id="KW-1185">Reference proteome</keyword>
<evidence type="ECO:0000256" key="7">
    <source>
        <dbReference type="NCBIfam" id="TIGR00188"/>
    </source>
</evidence>
<dbReference type="EMBL" id="AP026867">
    <property type="protein sequence ID" value="BDS13762.1"/>
    <property type="molecule type" value="Genomic_DNA"/>
</dbReference>
<dbReference type="GO" id="GO:0000049">
    <property type="term" value="F:tRNA binding"/>
    <property type="evidence" value="ECO:0007669"/>
    <property type="project" value="UniProtKB-UniRule"/>
</dbReference>
<dbReference type="Proteomes" id="UP001060919">
    <property type="component" value="Chromosome"/>
</dbReference>
<gene>
    <name evidence="6" type="primary">rnpA</name>
    <name evidence="8" type="ORF">AsAng_0045240</name>
</gene>
<dbReference type="Gene3D" id="3.30.230.10">
    <property type="match status" value="1"/>
</dbReference>
<organism evidence="8 9">
    <name type="scientific">Aureispira anguillae</name>
    <dbReference type="NCBI Taxonomy" id="2864201"/>
    <lineage>
        <taxon>Bacteria</taxon>
        <taxon>Pseudomonadati</taxon>
        <taxon>Bacteroidota</taxon>
        <taxon>Saprospiria</taxon>
        <taxon>Saprospirales</taxon>
        <taxon>Saprospiraceae</taxon>
        <taxon>Aureispira</taxon>
    </lineage>
</organism>
<evidence type="ECO:0000256" key="3">
    <source>
        <dbReference type="ARBA" id="ARBA00022759"/>
    </source>
</evidence>
<name>A0A915YIS3_9BACT</name>
<dbReference type="SUPFAM" id="SSF54211">
    <property type="entry name" value="Ribosomal protein S5 domain 2-like"/>
    <property type="match status" value="1"/>
</dbReference>
<evidence type="ECO:0000256" key="2">
    <source>
        <dbReference type="ARBA" id="ARBA00022722"/>
    </source>
</evidence>
<dbReference type="InterPro" id="IPR000100">
    <property type="entry name" value="RNase_P"/>
</dbReference>
<comment type="similarity">
    <text evidence="6">Belongs to the RnpA family.</text>
</comment>
<comment type="catalytic activity">
    <reaction evidence="6">
        <text>Endonucleolytic cleavage of RNA, removing 5'-extranucleotides from tRNA precursor.</text>
        <dbReference type="EC" id="3.1.26.5"/>
    </reaction>
</comment>
<evidence type="ECO:0000256" key="5">
    <source>
        <dbReference type="ARBA" id="ARBA00022884"/>
    </source>
</evidence>
<dbReference type="KEGG" id="aup:AsAng_0045240"/>
<dbReference type="GO" id="GO:0042781">
    <property type="term" value="F:3'-tRNA processing endoribonuclease activity"/>
    <property type="evidence" value="ECO:0007669"/>
    <property type="project" value="TreeGrafter"/>
</dbReference>
<dbReference type="AlphaFoldDB" id="A0A915YIS3"/>
<dbReference type="GO" id="GO:0001682">
    <property type="term" value="P:tRNA 5'-leader removal"/>
    <property type="evidence" value="ECO:0007669"/>
    <property type="project" value="UniProtKB-UniRule"/>
</dbReference>
<dbReference type="PANTHER" id="PTHR33992">
    <property type="entry name" value="RIBONUCLEASE P PROTEIN COMPONENT"/>
    <property type="match status" value="1"/>
</dbReference>
<keyword evidence="3 6" id="KW-0255">Endonuclease</keyword>
<dbReference type="Pfam" id="PF00825">
    <property type="entry name" value="Ribonuclease_P"/>
    <property type="match status" value="1"/>
</dbReference>
<dbReference type="GO" id="GO:0030677">
    <property type="term" value="C:ribonuclease P complex"/>
    <property type="evidence" value="ECO:0007669"/>
    <property type="project" value="TreeGrafter"/>
</dbReference>
<evidence type="ECO:0000256" key="4">
    <source>
        <dbReference type="ARBA" id="ARBA00022801"/>
    </source>
</evidence>